<sequence length="233" mass="25337">MTGRPLIGVTVSASGSRWSWWANRLALTRAGARAVRISADDPFPIDRLDGLVVGGGDDIDAALYGESARPTVKVDPQRDRLELDALDRAAGRLLPVLGICRGAQMINIHRGGTLHGDIHDVYRDAPRMRTPLPRKRIRINPDSRLYGILGLAECRVNALHHQSVDRLGHGLAVVAQDRPGIVQGIEDATHPFTVGVQWHPEYLVIDDRQQNLFRTLVGAAEGALTLPAVSLPG</sequence>
<dbReference type="Gene3D" id="3.40.50.880">
    <property type="match status" value="1"/>
</dbReference>
<dbReference type="CDD" id="cd01745">
    <property type="entry name" value="GATase1_2"/>
    <property type="match status" value="1"/>
</dbReference>
<dbReference type="Pfam" id="PF07722">
    <property type="entry name" value="Peptidase_C26"/>
    <property type="match status" value="1"/>
</dbReference>
<dbReference type="PANTHER" id="PTHR43235">
    <property type="entry name" value="GLUTAMINE AMIDOTRANSFERASE PB2B2.05-RELATED"/>
    <property type="match status" value="1"/>
</dbReference>
<keyword evidence="1" id="KW-0378">Hydrolase</keyword>
<reference evidence="1 2" key="1">
    <citation type="submission" date="2020-05" db="EMBL/GenBank/DDBJ databases">
        <title>Azospirillum oleiclasticum sp. nov, a nitrogen-fixing and heavy crude oil-emulsifying bacterium isolated from the crude oil of Yumen Oilfield.</title>
        <authorList>
            <person name="Wu D."/>
            <person name="Cai M."/>
            <person name="Zhang X."/>
        </authorList>
    </citation>
    <scope>NUCLEOTIDE SEQUENCE [LARGE SCALE GENOMIC DNA]</scope>
    <source>
        <strain evidence="1 2">ROY-1-1-2</strain>
    </source>
</reference>
<organism evidence="1 2">
    <name type="scientific">Azospirillum oleiclasticum</name>
    <dbReference type="NCBI Taxonomy" id="2735135"/>
    <lineage>
        <taxon>Bacteria</taxon>
        <taxon>Pseudomonadati</taxon>
        <taxon>Pseudomonadota</taxon>
        <taxon>Alphaproteobacteria</taxon>
        <taxon>Rhodospirillales</taxon>
        <taxon>Azospirillaceae</taxon>
        <taxon>Azospirillum</taxon>
    </lineage>
</organism>
<dbReference type="InterPro" id="IPR011697">
    <property type="entry name" value="Peptidase_C26"/>
</dbReference>
<proteinExistence type="predicted"/>
<dbReference type="RefSeq" id="WP_180284117.1">
    <property type="nucleotide sequence ID" value="NZ_JABFDB010000016.1"/>
</dbReference>
<dbReference type="PANTHER" id="PTHR43235:SF1">
    <property type="entry name" value="GLUTAMINE AMIDOTRANSFERASE PB2B2.05-RELATED"/>
    <property type="match status" value="1"/>
</dbReference>
<dbReference type="SUPFAM" id="SSF52317">
    <property type="entry name" value="Class I glutamine amidotransferase-like"/>
    <property type="match status" value="1"/>
</dbReference>
<dbReference type="Proteomes" id="UP000584642">
    <property type="component" value="Unassembled WGS sequence"/>
</dbReference>
<keyword evidence="2" id="KW-1185">Reference proteome</keyword>
<dbReference type="InterPro" id="IPR029062">
    <property type="entry name" value="Class_I_gatase-like"/>
</dbReference>
<protein>
    <submittedName>
        <fullName evidence="1">Gamma-glutamyl-gamma-aminobutyrate hydrolase family protein</fullName>
    </submittedName>
</protein>
<gene>
    <name evidence="1" type="ORF">HND93_21800</name>
</gene>
<accession>A0ABX2TH46</accession>
<evidence type="ECO:0000313" key="2">
    <source>
        <dbReference type="Proteomes" id="UP000584642"/>
    </source>
</evidence>
<dbReference type="PROSITE" id="PS51273">
    <property type="entry name" value="GATASE_TYPE_1"/>
    <property type="match status" value="1"/>
</dbReference>
<evidence type="ECO:0000313" key="1">
    <source>
        <dbReference type="EMBL" id="NYZ22354.1"/>
    </source>
</evidence>
<dbReference type="GO" id="GO:0016787">
    <property type="term" value="F:hydrolase activity"/>
    <property type="evidence" value="ECO:0007669"/>
    <property type="project" value="UniProtKB-KW"/>
</dbReference>
<name>A0ABX2TH46_9PROT</name>
<comment type="caution">
    <text evidence="1">The sequence shown here is derived from an EMBL/GenBank/DDBJ whole genome shotgun (WGS) entry which is preliminary data.</text>
</comment>
<dbReference type="EMBL" id="JABFDB010000016">
    <property type="protein sequence ID" value="NYZ22354.1"/>
    <property type="molecule type" value="Genomic_DNA"/>
</dbReference>
<dbReference type="InterPro" id="IPR044668">
    <property type="entry name" value="PuuD-like"/>
</dbReference>